<accession>A0A2C5X5C9</accession>
<reference evidence="1 2" key="1">
    <citation type="journal article" date="2013" name="Fungal Biol.">
        <title>Analysis of microsatellite markers in the genome of the plant pathogen Ceratocystis fimbriata.</title>
        <authorList>
            <person name="Simpson M.C."/>
            <person name="Wilken P.M."/>
            <person name="Coetzee M.P."/>
            <person name="Wingfield M.J."/>
            <person name="Wingfield B.D."/>
        </authorList>
    </citation>
    <scope>NUCLEOTIDE SEQUENCE [LARGE SCALE GENOMIC DNA]</scope>
    <source>
        <strain evidence="1 2">CBS 114723</strain>
    </source>
</reference>
<protein>
    <submittedName>
        <fullName evidence="1">Uncharacterized protein</fullName>
    </submittedName>
</protein>
<evidence type="ECO:0000313" key="1">
    <source>
        <dbReference type="EMBL" id="PHH53202.1"/>
    </source>
</evidence>
<keyword evidence="2" id="KW-1185">Reference proteome</keyword>
<dbReference type="AlphaFoldDB" id="A0A2C5X5C9"/>
<comment type="caution">
    <text evidence="1">The sequence shown here is derived from an EMBL/GenBank/DDBJ whole genome shotgun (WGS) entry which is preliminary data.</text>
</comment>
<name>A0A2C5X5C9_9PEZI</name>
<evidence type="ECO:0000313" key="2">
    <source>
        <dbReference type="Proteomes" id="UP000222788"/>
    </source>
</evidence>
<reference evidence="1 2" key="2">
    <citation type="journal article" date="2013" name="IMA Fungus">
        <title>IMA Genome-F 1: Ceratocystis fimbriata: Draft nuclear genome sequence for the plant pathogen, Ceratocystis fimbriata.</title>
        <authorList>
            <person name="Wilken P.M."/>
            <person name="Steenkamp E.T."/>
            <person name="Wingfield M.J."/>
            <person name="de Beer Z.W."/>
            <person name="Wingfield B.D."/>
        </authorList>
    </citation>
    <scope>NUCLEOTIDE SEQUENCE [LARGE SCALE GENOMIC DNA]</scope>
    <source>
        <strain evidence="1 2">CBS 114723</strain>
    </source>
</reference>
<sequence>MYKTLFKREPPTNACSKFYTTAFGEAYVQLKPETALQHMTHVIERLDLFALSDRDITLFRMELKDYFTTAPHSTNTFDPRTQSDSQTKVLTQFCPSGERQQVKL</sequence>
<organism evidence="1 2">
    <name type="scientific">Ceratocystis fimbriata CBS 114723</name>
    <dbReference type="NCBI Taxonomy" id="1035309"/>
    <lineage>
        <taxon>Eukaryota</taxon>
        <taxon>Fungi</taxon>
        <taxon>Dikarya</taxon>
        <taxon>Ascomycota</taxon>
        <taxon>Pezizomycotina</taxon>
        <taxon>Sordariomycetes</taxon>
        <taxon>Hypocreomycetidae</taxon>
        <taxon>Microascales</taxon>
        <taxon>Ceratocystidaceae</taxon>
        <taxon>Ceratocystis</taxon>
    </lineage>
</organism>
<gene>
    <name evidence="1" type="ORF">CFIMG_008256RA00001</name>
</gene>
<proteinExistence type="predicted"/>
<dbReference type="EMBL" id="APWK03000048">
    <property type="protein sequence ID" value="PHH53202.1"/>
    <property type="molecule type" value="Genomic_DNA"/>
</dbReference>
<dbReference type="Proteomes" id="UP000222788">
    <property type="component" value="Unassembled WGS sequence"/>
</dbReference>